<dbReference type="PANTHER" id="PTHR43566">
    <property type="entry name" value="CONSERVED PROTEIN"/>
    <property type="match status" value="1"/>
</dbReference>
<dbReference type="SUPFAM" id="SSF52540">
    <property type="entry name" value="P-loop containing nucleoside triphosphate hydrolases"/>
    <property type="match status" value="1"/>
</dbReference>
<dbReference type="AlphaFoldDB" id="A0A3B1DWP0"/>
<feature type="domain" description="AAA" evidence="1">
    <location>
        <begin position="18"/>
        <end position="138"/>
    </location>
</feature>
<dbReference type="InterPro" id="IPR025420">
    <property type="entry name" value="DUF4143"/>
</dbReference>
<dbReference type="InterPro" id="IPR027417">
    <property type="entry name" value="P-loop_NTPase"/>
</dbReference>
<reference evidence="3" key="1">
    <citation type="submission" date="2018-06" db="EMBL/GenBank/DDBJ databases">
        <authorList>
            <person name="Zhirakovskaya E."/>
        </authorList>
    </citation>
    <scope>NUCLEOTIDE SEQUENCE</scope>
</reference>
<dbReference type="EMBL" id="UOGF01000104">
    <property type="protein sequence ID" value="VAX33257.1"/>
    <property type="molecule type" value="Genomic_DNA"/>
</dbReference>
<proteinExistence type="predicted"/>
<accession>A0A3B1DWP0</accession>
<sequence>MIERQLLPVVESMLSRQAAVGLLGPRQIGKTTLALVIAASRPSIYLDLESPTDRKKLTDAELYLPQHQDKLVILDEIQRAPDLFQILRGIIDKGRREGRRTGRFLVLGSASLDLLQQSSESLAGRISYAELGGLTALEIDEDRLTQNRLWFRGGFPESFMAEDDVGSVEWREDFIRTYLERDIPLLGPRIPAETLRRFWTMLAHNQGMMVNAARLAAGLGVSGQTIGRYLDLLCDLLLVRKLQPWLSNIGKRMVKSPKVYVRDSGIVHRLLGIDDPEALQGHPVVGASWEGFVIETLISAAPRHTEAYFYRTAVGAEIDLVLKLPGNRLWAIEIKRNLAPKIGKGFYHACETLKPTAQYVVYPGPERYPLTSDLEVISLTDMAREVRDKGGWQ</sequence>
<evidence type="ECO:0000313" key="3">
    <source>
        <dbReference type="EMBL" id="VAX33257.1"/>
    </source>
</evidence>
<name>A0A3B1DWP0_9ZZZZ</name>
<dbReference type="Pfam" id="PF13173">
    <property type="entry name" value="AAA_14"/>
    <property type="match status" value="1"/>
</dbReference>
<dbReference type="InterPro" id="IPR041682">
    <property type="entry name" value="AAA_14"/>
</dbReference>
<dbReference type="Gene3D" id="3.40.50.300">
    <property type="entry name" value="P-loop containing nucleotide triphosphate hydrolases"/>
    <property type="match status" value="1"/>
</dbReference>
<protein>
    <submittedName>
        <fullName evidence="3">Mlr9349 protein</fullName>
    </submittedName>
</protein>
<evidence type="ECO:0000259" key="2">
    <source>
        <dbReference type="Pfam" id="PF13635"/>
    </source>
</evidence>
<dbReference type="Pfam" id="PF13635">
    <property type="entry name" value="DUF4143"/>
    <property type="match status" value="1"/>
</dbReference>
<dbReference type="PANTHER" id="PTHR43566:SF2">
    <property type="entry name" value="DUF4143 DOMAIN-CONTAINING PROTEIN"/>
    <property type="match status" value="1"/>
</dbReference>
<evidence type="ECO:0000259" key="1">
    <source>
        <dbReference type="Pfam" id="PF13173"/>
    </source>
</evidence>
<gene>
    <name evidence="3" type="ORF">MNBD_NITROSPIRAE01-852</name>
</gene>
<feature type="domain" description="DUF4143" evidence="2">
    <location>
        <begin position="180"/>
        <end position="336"/>
    </location>
</feature>
<organism evidence="3">
    <name type="scientific">hydrothermal vent metagenome</name>
    <dbReference type="NCBI Taxonomy" id="652676"/>
    <lineage>
        <taxon>unclassified sequences</taxon>
        <taxon>metagenomes</taxon>
        <taxon>ecological metagenomes</taxon>
    </lineage>
</organism>